<sequence>MNSVVWYAVLACIAGIQAFPSLPPLPVNPGGIGGLFRGPNSETIIKGPDGSQIVSEQLGGAVETEARLQPIIVPDDAGDQIAVPSISTDPVEAINIDQEISALPPAGYPINSHLEIQAVHPALPVDTPQVVPIVSHSEEPHIIETELVDAPEIEPDQSSDLKGPSGSISVRGSSSIVSGPASTTISEPVRKIHLATVPVQPVIAQPQYVNSVAIAPISAVALPAPSPSLPTDLVPPPREEISLTRLEEIGIRDTVLRTDLVPPPISPSNGAPPIFYNGNSASANARVDVPLISLTGTSGAGIADATLRTDLTPPHITIISSTQAPPIQLSTQNSIDLGQTVISSTSSIPSPNSVTASDVDASRINLGQSNSQAVEVSNVPPSWTAPSIGGSNIIYSNISPVLPLSPPIHTGIPNRPLLITAAELQRVSNSASSTGSISSNIIRQSDAINEQVGVQDQTPRYTNQGASQIINQQPQIDTTSPNIQGTTWLNVQPSQNLPPTISNDLAGKNYGTPIPSVLDSVFVQPTDPRNREVIEFGGKQLENVGNIVPVIQHPVLVTGDLRNFQQIPTASISQLSSRNELDPSISSRYGRNALKQNDGFEWKMKHL</sequence>
<evidence type="ECO:0000256" key="1">
    <source>
        <dbReference type="SAM" id="MobiDB-lite"/>
    </source>
</evidence>
<evidence type="ECO:0000313" key="4">
    <source>
        <dbReference type="Proteomes" id="UP001431783"/>
    </source>
</evidence>
<dbReference type="AlphaFoldDB" id="A0AAW1TZN9"/>
<dbReference type="Proteomes" id="UP001431783">
    <property type="component" value="Unassembled WGS sequence"/>
</dbReference>
<feature type="region of interest" description="Disordered" evidence="1">
    <location>
        <begin position="150"/>
        <end position="182"/>
    </location>
</feature>
<feature type="compositionally biased region" description="Low complexity" evidence="1">
    <location>
        <begin position="163"/>
        <end position="180"/>
    </location>
</feature>
<feature type="chain" id="PRO_5043463793" evidence="2">
    <location>
        <begin position="19"/>
        <end position="607"/>
    </location>
</feature>
<dbReference type="EMBL" id="JARQZJ010000034">
    <property type="protein sequence ID" value="KAK9875740.1"/>
    <property type="molecule type" value="Genomic_DNA"/>
</dbReference>
<gene>
    <name evidence="3" type="ORF">WA026_009537</name>
</gene>
<proteinExistence type="predicted"/>
<comment type="caution">
    <text evidence="3">The sequence shown here is derived from an EMBL/GenBank/DDBJ whole genome shotgun (WGS) entry which is preliminary data.</text>
</comment>
<name>A0AAW1TZN9_9CUCU</name>
<keyword evidence="4" id="KW-1185">Reference proteome</keyword>
<evidence type="ECO:0000256" key="2">
    <source>
        <dbReference type="SAM" id="SignalP"/>
    </source>
</evidence>
<reference evidence="3 4" key="1">
    <citation type="submission" date="2023-03" db="EMBL/GenBank/DDBJ databases">
        <title>Genome insight into feeding habits of ladybird beetles.</title>
        <authorList>
            <person name="Li H.-S."/>
            <person name="Huang Y.-H."/>
            <person name="Pang H."/>
        </authorList>
    </citation>
    <scope>NUCLEOTIDE SEQUENCE [LARGE SCALE GENOMIC DNA]</scope>
    <source>
        <strain evidence="3">SYSU_2023b</strain>
        <tissue evidence="3">Whole body</tissue>
    </source>
</reference>
<organism evidence="3 4">
    <name type="scientific">Henosepilachna vigintioctopunctata</name>
    <dbReference type="NCBI Taxonomy" id="420089"/>
    <lineage>
        <taxon>Eukaryota</taxon>
        <taxon>Metazoa</taxon>
        <taxon>Ecdysozoa</taxon>
        <taxon>Arthropoda</taxon>
        <taxon>Hexapoda</taxon>
        <taxon>Insecta</taxon>
        <taxon>Pterygota</taxon>
        <taxon>Neoptera</taxon>
        <taxon>Endopterygota</taxon>
        <taxon>Coleoptera</taxon>
        <taxon>Polyphaga</taxon>
        <taxon>Cucujiformia</taxon>
        <taxon>Coccinelloidea</taxon>
        <taxon>Coccinellidae</taxon>
        <taxon>Epilachninae</taxon>
        <taxon>Epilachnini</taxon>
        <taxon>Henosepilachna</taxon>
    </lineage>
</organism>
<protein>
    <submittedName>
        <fullName evidence="3">Uncharacterized protein</fullName>
    </submittedName>
</protein>
<feature type="signal peptide" evidence="2">
    <location>
        <begin position="1"/>
        <end position="18"/>
    </location>
</feature>
<evidence type="ECO:0000313" key="3">
    <source>
        <dbReference type="EMBL" id="KAK9875740.1"/>
    </source>
</evidence>
<keyword evidence="2" id="KW-0732">Signal</keyword>
<accession>A0AAW1TZN9</accession>